<sequence>MPRRGSSRTYRCPPDHAHGKTTTCYGHGCGCDDCLTTHREKRRKESRDIAYGRKRGLVPAGPTIAKVKALQAAGWTLDQIAEAAGTRASQTKSLIYRPAVKVFPDTEAAYLAIRGVKPEKTGNGQVDATGTRRRLQALAWMGHPFHRIADGIGMTTWNTRCLATTARGCTAATRDAVAALYDQLWSQPVPDGFSKKRAQNAAIANGWVGPLAWDDHTIDNPKARPAIGPRKVA</sequence>
<evidence type="ECO:0008006" key="3">
    <source>
        <dbReference type="Google" id="ProtNLM"/>
    </source>
</evidence>
<comment type="caution">
    <text evidence="1">The sequence shown here is derived from an EMBL/GenBank/DDBJ whole genome shotgun (WGS) entry which is preliminary data.</text>
</comment>
<organism evidence="1 2">
    <name type="scientific">Microbacterium trichothecenolyticum</name>
    <name type="common">Aureobacterium trichothecenolyticum</name>
    <dbReference type="NCBI Taxonomy" id="69370"/>
    <lineage>
        <taxon>Bacteria</taxon>
        <taxon>Bacillati</taxon>
        <taxon>Actinomycetota</taxon>
        <taxon>Actinomycetes</taxon>
        <taxon>Micrococcales</taxon>
        <taxon>Microbacteriaceae</taxon>
        <taxon>Microbacterium</taxon>
    </lineage>
</organism>
<accession>A0A0M2HME1</accession>
<dbReference type="AlphaFoldDB" id="A0A0M2HME1"/>
<dbReference type="Proteomes" id="UP000034098">
    <property type="component" value="Unassembled WGS sequence"/>
</dbReference>
<evidence type="ECO:0000313" key="2">
    <source>
        <dbReference type="Proteomes" id="UP000034098"/>
    </source>
</evidence>
<proteinExistence type="predicted"/>
<dbReference type="RefSeq" id="WP_157005236.1">
    <property type="nucleotide sequence ID" value="NZ_JYJA01000015.1"/>
</dbReference>
<dbReference type="EMBL" id="JYJA01000015">
    <property type="protein sequence ID" value="KJL45594.1"/>
    <property type="molecule type" value="Genomic_DNA"/>
</dbReference>
<keyword evidence="2" id="KW-1185">Reference proteome</keyword>
<gene>
    <name evidence="1" type="ORF">RS82_00146</name>
</gene>
<name>A0A0M2HME1_MICTR</name>
<protein>
    <recommendedName>
        <fullName evidence="3">Helix-turn-helix DNA binding domain protein</fullName>
    </recommendedName>
</protein>
<reference evidence="1 2" key="1">
    <citation type="submission" date="2015-02" db="EMBL/GenBank/DDBJ databases">
        <title>Draft genome sequences of ten Microbacterium spp. with emphasis on heavy metal contaminated environments.</title>
        <authorList>
            <person name="Corretto E."/>
        </authorList>
    </citation>
    <scope>NUCLEOTIDE SEQUENCE [LARGE SCALE GENOMIC DNA]</scope>
    <source>
        <strain evidence="1 2">DSM 8608</strain>
    </source>
</reference>
<evidence type="ECO:0000313" key="1">
    <source>
        <dbReference type="EMBL" id="KJL45594.1"/>
    </source>
</evidence>
<dbReference type="PATRIC" id="fig|69370.6.peg.153"/>
<dbReference type="OrthoDB" id="4551696at2"/>